<feature type="region of interest" description="Disordered" evidence="1">
    <location>
        <begin position="140"/>
        <end position="167"/>
    </location>
</feature>
<comment type="caution">
    <text evidence="2">The sequence shown here is derived from an EMBL/GenBank/DDBJ whole genome shotgun (WGS) entry which is preliminary data.</text>
</comment>
<keyword evidence="3" id="KW-1185">Reference proteome</keyword>
<accession>A0A2T7A6Y2</accession>
<feature type="region of interest" description="Disordered" evidence="1">
    <location>
        <begin position="1"/>
        <end position="80"/>
    </location>
</feature>
<evidence type="ECO:0000313" key="3">
    <source>
        <dbReference type="Proteomes" id="UP000244722"/>
    </source>
</evidence>
<proteinExistence type="predicted"/>
<feature type="region of interest" description="Disordered" evidence="1">
    <location>
        <begin position="181"/>
        <end position="220"/>
    </location>
</feature>
<dbReference type="Proteomes" id="UP000244722">
    <property type="component" value="Unassembled WGS sequence"/>
</dbReference>
<dbReference type="STRING" id="42251.A0A2T7A6Y2"/>
<sequence length="242" mass="25902">MSFCSSPASQRSSFSSTYSVDCTSPNTAVTTPSSSGETSPKLRQSYTYTQSPSPDALDFSYPYNPTSPIPMNEYPPSSSASTSYAYSCSNQIPSPSPYTYNTTPSPLPASPSNYGYLGYTNFMPESPPLLPSSYIHHLRSHTPPLPMDSTSSSSSGSMGGGGVAAPPRKYSGYPPASAFYGPMPNSPTHPAPSSSSSSSSSSRYRKKYSQPINPEEYKSESWYTADGTKVEYSAMHLQCATM</sequence>
<feature type="compositionally biased region" description="Low complexity" evidence="1">
    <location>
        <begin position="1"/>
        <end position="16"/>
    </location>
</feature>
<reference evidence="2 3" key="1">
    <citation type="submission" date="2017-04" db="EMBL/GenBank/DDBJ databases">
        <title>Draft genome sequence of Tuber borchii Vittad., a whitish edible truffle.</title>
        <authorList>
            <consortium name="DOE Joint Genome Institute"/>
            <person name="Murat C."/>
            <person name="Kuo A."/>
            <person name="Barry K.W."/>
            <person name="Clum A."/>
            <person name="Dockter R.B."/>
            <person name="Fauchery L."/>
            <person name="Iotti M."/>
            <person name="Kohler A."/>
            <person name="Labutti K."/>
            <person name="Lindquist E.A."/>
            <person name="Lipzen A."/>
            <person name="Ohm R.A."/>
            <person name="Wang M."/>
            <person name="Grigoriev I.V."/>
            <person name="Zambonelli A."/>
            <person name="Martin F.M."/>
        </authorList>
    </citation>
    <scope>NUCLEOTIDE SEQUENCE [LARGE SCALE GENOMIC DNA]</scope>
    <source>
        <strain evidence="2 3">Tbo3840</strain>
    </source>
</reference>
<evidence type="ECO:0000256" key="1">
    <source>
        <dbReference type="SAM" id="MobiDB-lite"/>
    </source>
</evidence>
<evidence type="ECO:0000313" key="2">
    <source>
        <dbReference type="EMBL" id="PUU83455.1"/>
    </source>
</evidence>
<dbReference type="OrthoDB" id="5392440at2759"/>
<feature type="compositionally biased region" description="Low complexity" evidence="1">
    <location>
        <begin position="193"/>
        <end position="202"/>
    </location>
</feature>
<organism evidence="2 3">
    <name type="scientific">Tuber borchii</name>
    <name type="common">White truffle</name>
    <dbReference type="NCBI Taxonomy" id="42251"/>
    <lineage>
        <taxon>Eukaryota</taxon>
        <taxon>Fungi</taxon>
        <taxon>Dikarya</taxon>
        <taxon>Ascomycota</taxon>
        <taxon>Pezizomycotina</taxon>
        <taxon>Pezizomycetes</taxon>
        <taxon>Pezizales</taxon>
        <taxon>Tuberaceae</taxon>
        <taxon>Tuber</taxon>
    </lineage>
</organism>
<dbReference type="AlphaFoldDB" id="A0A2T7A6Y2"/>
<protein>
    <submittedName>
        <fullName evidence="2">Uncharacterized protein</fullName>
    </submittedName>
</protein>
<gene>
    <name evidence="2" type="ORF">B9Z19DRAFT_1060938</name>
</gene>
<name>A0A2T7A6Y2_TUBBO</name>
<dbReference type="EMBL" id="NESQ01000011">
    <property type="protein sequence ID" value="PUU83455.1"/>
    <property type="molecule type" value="Genomic_DNA"/>
</dbReference>
<feature type="compositionally biased region" description="Polar residues" evidence="1">
    <location>
        <begin position="17"/>
        <end position="53"/>
    </location>
</feature>